<organism evidence="1 2">
    <name type="scientific">Streptomyces zagrosensis</name>
    <dbReference type="NCBI Taxonomy" id="1042984"/>
    <lineage>
        <taxon>Bacteria</taxon>
        <taxon>Bacillati</taxon>
        <taxon>Actinomycetota</taxon>
        <taxon>Actinomycetes</taxon>
        <taxon>Kitasatosporales</taxon>
        <taxon>Streptomycetaceae</taxon>
        <taxon>Streptomyces</taxon>
    </lineage>
</organism>
<reference evidence="1 2" key="1">
    <citation type="submission" date="2020-08" db="EMBL/GenBank/DDBJ databases">
        <title>Genomic Encyclopedia of Type Strains, Phase III (KMG-III): the genomes of soil and plant-associated and newly described type strains.</title>
        <authorList>
            <person name="Whitman W."/>
        </authorList>
    </citation>
    <scope>NUCLEOTIDE SEQUENCE [LARGE SCALE GENOMIC DNA]</scope>
    <source>
        <strain evidence="1 2">CECT 8305</strain>
    </source>
</reference>
<evidence type="ECO:0000313" key="1">
    <source>
        <dbReference type="EMBL" id="MBB5937220.1"/>
    </source>
</evidence>
<dbReference type="EMBL" id="JACHJL010000010">
    <property type="protein sequence ID" value="MBB5937220.1"/>
    <property type="molecule type" value="Genomic_DNA"/>
</dbReference>
<comment type="caution">
    <text evidence="1">The sequence shown here is derived from an EMBL/GenBank/DDBJ whole genome shotgun (WGS) entry which is preliminary data.</text>
</comment>
<dbReference type="RefSeq" id="WP_184573991.1">
    <property type="nucleotide sequence ID" value="NZ_JACHJL010000010.1"/>
</dbReference>
<proteinExistence type="predicted"/>
<keyword evidence="2" id="KW-1185">Reference proteome</keyword>
<gene>
    <name evidence="1" type="ORF">FHS42_004299</name>
</gene>
<dbReference type="Proteomes" id="UP000588098">
    <property type="component" value="Unassembled WGS sequence"/>
</dbReference>
<sequence length="75" mass="7836">MLSFPVAVTAHPAPFTSLGKAVDESLLAGAGAKSSVRVVSVREVDAAHLVLTDTDLTDCLFSGAFHLDPSRLERA</sequence>
<evidence type="ECO:0000313" key="2">
    <source>
        <dbReference type="Proteomes" id="UP000588098"/>
    </source>
</evidence>
<name>A0A7W9QBP8_9ACTN</name>
<accession>A0A7W9QBP8</accession>
<protein>
    <submittedName>
        <fullName evidence="1">Uncharacterized protein</fullName>
    </submittedName>
</protein>
<dbReference type="AlphaFoldDB" id="A0A7W9QBP8"/>